<keyword evidence="1" id="KW-0677">Repeat</keyword>
<evidence type="ECO:0000313" key="6">
    <source>
        <dbReference type="Proteomes" id="UP000236630"/>
    </source>
</evidence>
<evidence type="ECO:0000313" key="5">
    <source>
        <dbReference type="EMBL" id="GAY44187.1"/>
    </source>
</evidence>
<evidence type="ECO:0000256" key="2">
    <source>
        <dbReference type="PROSITE-ProRule" id="PRU00708"/>
    </source>
</evidence>
<dbReference type="InterPro" id="IPR002885">
    <property type="entry name" value="PPR_rpt"/>
</dbReference>
<dbReference type="Pfam" id="PF23276">
    <property type="entry name" value="TPR_24"/>
    <property type="match status" value="1"/>
</dbReference>
<dbReference type="PROSITE" id="PS51375">
    <property type="entry name" value="PPR"/>
    <property type="match status" value="2"/>
</dbReference>
<accession>A0A2H5NVN4</accession>
<dbReference type="Pfam" id="PF01535">
    <property type="entry name" value="PPR"/>
    <property type="match status" value="2"/>
</dbReference>
<evidence type="ECO:0000256" key="1">
    <source>
        <dbReference type="ARBA" id="ARBA00022737"/>
    </source>
</evidence>
<dbReference type="EMBL" id="BDQV01000022">
    <property type="protein sequence ID" value="GAY44187.1"/>
    <property type="molecule type" value="Genomic_DNA"/>
</dbReference>
<feature type="repeat" description="PPR" evidence="2">
    <location>
        <begin position="567"/>
        <end position="601"/>
    </location>
</feature>
<protein>
    <recommendedName>
        <fullName evidence="4">Pentatricopeptide repeat-containing protein-mitochondrial domain-containing protein</fullName>
    </recommendedName>
</protein>
<dbReference type="PANTHER" id="PTHR47205:SF1">
    <property type="entry name" value="OS07G0599000 PROTEIN"/>
    <property type="match status" value="1"/>
</dbReference>
<dbReference type="PANTHER" id="PTHR47205">
    <property type="entry name" value="OS07G0599000 PROTEIN"/>
    <property type="match status" value="1"/>
</dbReference>
<proteinExistence type="predicted"/>
<dbReference type="STRING" id="55188.A0A2H5NVN4"/>
<dbReference type="Gene3D" id="1.25.40.10">
    <property type="entry name" value="Tetratricopeptide repeat domain"/>
    <property type="match status" value="3"/>
</dbReference>
<reference evidence="5 6" key="1">
    <citation type="journal article" date="2017" name="Front. Genet.">
        <title>Draft sequencing of the heterozygous diploid genome of Satsuma (Citrus unshiu Marc.) using a hybrid assembly approach.</title>
        <authorList>
            <person name="Shimizu T."/>
            <person name="Tanizawa Y."/>
            <person name="Mochizuki T."/>
            <person name="Nagasaki H."/>
            <person name="Yoshioka T."/>
            <person name="Toyoda A."/>
            <person name="Fujiyama A."/>
            <person name="Kaminuma E."/>
            <person name="Nakamura Y."/>
        </authorList>
    </citation>
    <scope>NUCLEOTIDE SEQUENCE [LARGE SCALE GENOMIC DNA]</scope>
    <source>
        <strain evidence="6">cv. Miyagawa wase</strain>
    </source>
</reference>
<comment type="caution">
    <text evidence="5">The sequence shown here is derived from an EMBL/GenBank/DDBJ whole genome shotgun (WGS) entry which is preliminary data.</text>
</comment>
<feature type="domain" description="Pentatricopeptide repeat-containing protein-mitochondrial" evidence="4">
    <location>
        <begin position="552"/>
        <end position="616"/>
    </location>
</feature>
<sequence>MASQMAIFTRTKTLFAKTLNPNLKSLSISTFTFLSQEPQLAESTPTTPLPPNPATGSPVYSENWRNQAPNSETLAQSLIPLGLLKNASTQRVQAISQTIDAQTLMDLFANWMTSKRWSDMKEMFEYWIRSLDVHGKPNKPDVGLYNHYIRANFMLEASTAELIDLVAQTEDFAIVPNTASYNLVLKAMHQAGESEAAQKWLERMLQGGKDSLPDDETYDLLISLLFSKGEIDSALKYIDMALKSGYMLSMNVFTECVRGCVDERRPDALVSIIKKCKTMDQNKALCPTWNLCIIIAEVAVQEDNSELAFYALEFLARWMARGENARPPVLLSADEGLVVSVLGTAGRTFNQKLLDASWAVLRRSLRQKRVPKPESYLGKIYAHASMGDLQRAFITLNEFETAYGDSIIDMEEIFSPFTSLYPLVVACSRKGFETLDSVYFQLENLSRAEPPYKSVAAINCVILGCANIWDLDRAYQTFEAMGSSFGLTPDIHSYNALIYAFGKLKKVLIICISITCTHKLLMHHMIKLICMFGMLILILKVHELLLWQTFEASRVFEHLVSLGVKPNAMSYSLLVDAHLTNRDQKAALSVIDEMVNAGFAPSKETLKKVRRRCVREMDEESNDRVEALAKKFDIRMNTENRKNILFNLEYSASYA</sequence>
<dbReference type="Proteomes" id="UP000236630">
    <property type="component" value="Unassembled WGS sequence"/>
</dbReference>
<keyword evidence="6" id="KW-1185">Reference proteome</keyword>
<dbReference type="InterPro" id="IPR011990">
    <property type="entry name" value="TPR-like_helical_dom_sf"/>
</dbReference>
<feature type="repeat" description="PPR" evidence="2">
    <location>
        <begin position="177"/>
        <end position="211"/>
    </location>
</feature>
<dbReference type="InterPro" id="IPR044605">
    <property type="entry name" value="At1g26460-like"/>
</dbReference>
<organism evidence="5 6">
    <name type="scientific">Citrus unshiu</name>
    <name type="common">Satsuma mandarin</name>
    <name type="synonym">Citrus nobilis var. unshiu</name>
    <dbReference type="NCBI Taxonomy" id="55188"/>
    <lineage>
        <taxon>Eukaryota</taxon>
        <taxon>Viridiplantae</taxon>
        <taxon>Streptophyta</taxon>
        <taxon>Embryophyta</taxon>
        <taxon>Tracheophyta</taxon>
        <taxon>Spermatophyta</taxon>
        <taxon>Magnoliopsida</taxon>
        <taxon>eudicotyledons</taxon>
        <taxon>Gunneridae</taxon>
        <taxon>Pentapetalae</taxon>
        <taxon>rosids</taxon>
        <taxon>malvids</taxon>
        <taxon>Sapindales</taxon>
        <taxon>Rutaceae</taxon>
        <taxon>Aurantioideae</taxon>
        <taxon>Citrus</taxon>
    </lineage>
</organism>
<evidence type="ECO:0000256" key="3">
    <source>
        <dbReference type="SAM" id="MobiDB-lite"/>
    </source>
</evidence>
<feature type="region of interest" description="Disordered" evidence="3">
    <location>
        <begin position="39"/>
        <end position="58"/>
    </location>
</feature>
<dbReference type="InterPro" id="IPR057027">
    <property type="entry name" value="TPR_mt"/>
</dbReference>
<evidence type="ECO:0000259" key="4">
    <source>
        <dbReference type="Pfam" id="PF23276"/>
    </source>
</evidence>
<name>A0A2H5NVN4_CITUN</name>
<gene>
    <name evidence="5" type="ORF">CUMW_080340</name>
</gene>
<dbReference type="AlphaFoldDB" id="A0A2H5NVN4"/>